<dbReference type="OrthoDB" id="2747330at2759"/>
<comment type="caution">
    <text evidence="11">The sequence shown here is derived from an EMBL/GenBank/DDBJ whole genome shotgun (WGS) entry which is preliminary data.</text>
</comment>
<evidence type="ECO:0000256" key="1">
    <source>
        <dbReference type="ARBA" id="ARBA00004613"/>
    </source>
</evidence>
<dbReference type="CDD" id="cd05476">
    <property type="entry name" value="pepsin_A_like_plant"/>
    <property type="match status" value="1"/>
</dbReference>
<evidence type="ECO:0000256" key="9">
    <source>
        <dbReference type="SAM" id="Phobius"/>
    </source>
</evidence>
<keyword evidence="9" id="KW-0472">Membrane</keyword>
<dbReference type="InterPro" id="IPR033121">
    <property type="entry name" value="PEPTIDASE_A1"/>
</dbReference>
<dbReference type="GO" id="GO:0004190">
    <property type="term" value="F:aspartic-type endopeptidase activity"/>
    <property type="evidence" value="ECO:0007669"/>
    <property type="project" value="UniProtKB-KW"/>
</dbReference>
<dbReference type="Gene3D" id="2.40.70.10">
    <property type="entry name" value="Acid Proteases"/>
    <property type="match status" value="2"/>
</dbReference>
<protein>
    <submittedName>
        <fullName evidence="11">Putative nepenthesin</fullName>
    </submittedName>
</protein>
<dbReference type="EMBL" id="WOCE01000009">
    <property type="protein sequence ID" value="KAE9606507.1"/>
    <property type="molecule type" value="Genomic_DNA"/>
</dbReference>
<keyword evidence="9" id="KW-0812">Transmembrane</keyword>
<keyword evidence="9" id="KW-1133">Transmembrane helix</keyword>
<dbReference type="FunFam" id="2.40.70.10:FF:000016">
    <property type="entry name" value="Probable aspartic protease At2g35615"/>
    <property type="match status" value="1"/>
</dbReference>
<keyword evidence="7" id="KW-0378">Hydrolase</keyword>
<dbReference type="SUPFAM" id="SSF50630">
    <property type="entry name" value="Acid proteases"/>
    <property type="match status" value="1"/>
</dbReference>
<evidence type="ECO:0000256" key="4">
    <source>
        <dbReference type="ARBA" id="ARBA00022670"/>
    </source>
</evidence>
<evidence type="ECO:0000256" key="6">
    <source>
        <dbReference type="ARBA" id="ARBA00022750"/>
    </source>
</evidence>
<dbReference type="AlphaFoldDB" id="A0A6A4PXU4"/>
<keyword evidence="3" id="KW-0964">Secreted</keyword>
<dbReference type="PROSITE" id="PS51767">
    <property type="entry name" value="PEPTIDASE_A1"/>
    <property type="match status" value="1"/>
</dbReference>
<dbReference type="InterPro" id="IPR032799">
    <property type="entry name" value="TAXi_C"/>
</dbReference>
<evidence type="ECO:0000256" key="5">
    <source>
        <dbReference type="ARBA" id="ARBA00022729"/>
    </source>
</evidence>
<evidence type="ECO:0000256" key="2">
    <source>
        <dbReference type="ARBA" id="ARBA00007447"/>
    </source>
</evidence>
<dbReference type="FunFam" id="2.40.70.10:FF:000050">
    <property type="entry name" value="Aspartic proteinase CDR1"/>
    <property type="match status" value="1"/>
</dbReference>
<dbReference type="Pfam" id="PF14543">
    <property type="entry name" value="TAXi_N"/>
    <property type="match status" value="1"/>
</dbReference>
<organism evidence="11 12">
    <name type="scientific">Lupinus albus</name>
    <name type="common">White lupine</name>
    <name type="synonym">Lupinus termis</name>
    <dbReference type="NCBI Taxonomy" id="3870"/>
    <lineage>
        <taxon>Eukaryota</taxon>
        <taxon>Viridiplantae</taxon>
        <taxon>Streptophyta</taxon>
        <taxon>Embryophyta</taxon>
        <taxon>Tracheophyta</taxon>
        <taxon>Spermatophyta</taxon>
        <taxon>Magnoliopsida</taxon>
        <taxon>eudicotyledons</taxon>
        <taxon>Gunneridae</taxon>
        <taxon>Pentapetalae</taxon>
        <taxon>rosids</taxon>
        <taxon>fabids</taxon>
        <taxon>Fabales</taxon>
        <taxon>Fabaceae</taxon>
        <taxon>Papilionoideae</taxon>
        <taxon>50 kb inversion clade</taxon>
        <taxon>genistoids sensu lato</taxon>
        <taxon>core genistoids</taxon>
        <taxon>Genisteae</taxon>
        <taxon>Lupinus</taxon>
    </lineage>
</organism>
<name>A0A6A4PXU4_LUPAL</name>
<evidence type="ECO:0000259" key="10">
    <source>
        <dbReference type="PROSITE" id="PS51767"/>
    </source>
</evidence>
<accession>A0A6A4PXU4</accession>
<dbReference type="InterPro" id="IPR032861">
    <property type="entry name" value="TAXi_N"/>
</dbReference>
<feature type="domain" description="Peptidase A1" evidence="10">
    <location>
        <begin position="74"/>
        <end position="414"/>
    </location>
</feature>
<sequence length="421" mass="46100">MYYNPITFHLSLCFLIIFVSIHLLLNFSTSEVTKGGFSVKLIHKNSPRPTPPRVMRSLYSYTPQSQINAYLGHYLMELSIGTPPTNIYAVLDSGSDLIWTQCVPCNNCYKQLNPMFAPQLSSTYSNMSCESEQCHKLDTTLCSLQNNCNYTYAYASASMTQGVLAQETITLTSTTGEPVSIEGIIFGCGHNNTGSFNDHEMGIIGIGGGPMSLISQIGYSFGSKKFSQCLVPFHSDISISSKMSFGDGSDVLGDDVVSTPLVTKEDNTPYFVTLLGISVGDTYLPFNISSESVVKGNIFIDSGTPPTILPQQLYDKVVNEVRNQIALEPIENDQDLGSQLCYRTTIIQEVPVLIAHFEGADVQLTSTQTFIPTKDGVFCLGLTNTSSDGGIYGNFAQTNYLIGFDLERQIVSFKPIDCTKQ</sequence>
<dbReference type="Proteomes" id="UP000447434">
    <property type="component" value="Chromosome 9"/>
</dbReference>
<dbReference type="InterPro" id="IPR051708">
    <property type="entry name" value="Plant_Aspart_Prot_A1"/>
</dbReference>
<dbReference type="PANTHER" id="PTHR47967:SF39">
    <property type="entry name" value="ASPARTYL PROTEASE FAMILY PROTEIN, PUTATIVE-RELATED"/>
    <property type="match status" value="1"/>
</dbReference>
<comment type="subcellular location">
    <subcellularLocation>
        <location evidence="1">Secreted</location>
    </subcellularLocation>
</comment>
<proteinExistence type="inferred from homology"/>
<evidence type="ECO:0000256" key="3">
    <source>
        <dbReference type="ARBA" id="ARBA00022525"/>
    </source>
</evidence>
<keyword evidence="8" id="KW-0325">Glycoprotein</keyword>
<dbReference type="InterPro" id="IPR034161">
    <property type="entry name" value="Pepsin-like_plant"/>
</dbReference>
<reference evidence="12" key="1">
    <citation type="journal article" date="2020" name="Nat. Commun.">
        <title>Genome sequence of the cluster root forming white lupin.</title>
        <authorList>
            <person name="Hufnagel B."/>
            <person name="Marques A."/>
            <person name="Soriano A."/>
            <person name="Marques L."/>
            <person name="Divol F."/>
            <person name="Doumas P."/>
            <person name="Sallet E."/>
            <person name="Mancinotti D."/>
            <person name="Carrere S."/>
            <person name="Marande W."/>
            <person name="Arribat S."/>
            <person name="Keller J."/>
            <person name="Huneau C."/>
            <person name="Blein T."/>
            <person name="Aime D."/>
            <person name="Laguerre M."/>
            <person name="Taylor J."/>
            <person name="Schubert V."/>
            <person name="Nelson M."/>
            <person name="Geu-Flores F."/>
            <person name="Crespi M."/>
            <person name="Gallardo-Guerrero K."/>
            <person name="Delaux P.-M."/>
            <person name="Salse J."/>
            <person name="Berges H."/>
            <person name="Guyot R."/>
            <person name="Gouzy J."/>
            <person name="Peret B."/>
        </authorList>
    </citation>
    <scope>NUCLEOTIDE SEQUENCE [LARGE SCALE GENOMIC DNA]</scope>
    <source>
        <strain evidence="12">cv. Amiga</strain>
    </source>
</reference>
<dbReference type="GO" id="GO:0006508">
    <property type="term" value="P:proteolysis"/>
    <property type="evidence" value="ECO:0007669"/>
    <property type="project" value="UniProtKB-KW"/>
</dbReference>
<comment type="similarity">
    <text evidence="2">Belongs to the peptidase A1 family.</text>
</comment>
<evidence type="ECO:0000256" key="8">
    <source>
        <dbReference type="ARBA" id="ARBA00023180"/>
    </source>
</evidence>
<keyword evidence="4" id="KW-0645">Protease</keyword>
<keyword evidence="12" id="KW-1185">Reference proteome</keyword>
<dbReference type="InterPro" id="IPR021109">
    <property type="entry name" value="Peptidase_aspartic_dom_sf"/>
</dbReference>
<keyword evidence="5" id="KW-0732">Signal</keyword>
<gene>
    <name evidence="11" type="ORF">Lalb_Chr09g0320361</name>
</gene>
<evidence type="ECO:0000313" key="11">
    <source>
        <dbReference type="EMBL" id="KAE9606507.1"/>
    </source>
</evidence>
<dbReference type="Pfam" id="PF14541">
    <property type="entry name" value="TAXi_C"/>
    <property type="match status" value="1"/>
</dbReference>
<dbReference type="GO" id="GO:0005576">
    <property type="term" value="C:extracellular region"/>
    <property type="evidence" value="ECO:0007669"/>
    <property type="project" value="UniProtKB-SubCell"/>
</dbReference>
<evidence type="ECO:0000313" key="12">
    <source>
        <dbReference type="Proteomes" id="UP000447434"/>
    </source>
</evidence>
<evidence type="ECO:0000256" key="7">
    <source>
        <dbReference type="ARBA" id="ARBA00022801"/>
    </source>
</evidence>
<keyword evidence="6" id="KW-0064">Aspartyl protease</keyword>
<dbReference type="PANTHER" id="PTHR47967">
    <property type="entry name" value="OS07G0603500 PROTEIN-RELATED"/>
    <property type="match status" value="1"/>
</dbReference>
<feature type="transmembrane region" description="Helical" evidence="9">
    <location>
        <begin position="6"/>
        <end position="25"/>
    </location>
</feature>